<organism evidence="2 3">
    <name type="scientific">Bradyrhizobium stylosanthis</name>
    <dbReference type="NCBI Taxonomy" id="1803665"/>
    <lineage>
        <taxon>Bacteria</taxon>
        <taxon>Pseudomonadati</taxon>
        <taxon>Pseudomonadota</taxon>
        <taxon>Alphaproteobacteria</taxon>
        <taxon>Hyphomicrobiales</taxon>
        <taxon>Nitrobacteraceae</taxon>
        <taxon>Bradyrhizobium</taxon>
    </lineage>
</organism>
<reference evidence="2 3" key="1">
    <citation type="submission" date="2019-06" db="EMBL/GenBank/DDBJ databases">
        <title>Genomic Encyclopedia of Type Strains, Phase IV (KMG-V): Genome sequencing to study the core and pangenomes of soil and plant-associated prokaryotes.</title>
        <authorList>
            <person name="Whitman W."/>
        </authorList>
    </citation>
    <scope>NUCLEOTIDE SEQUENCE [LARGE SCALE GENOMIC DNA]</scope>
    <source>
        <strain evidence="2 3">BR 510</strain>
    </source>
</reference>
<dbReference type="AlphaFoldDB" id="A0A560EDN6"/>
<dbReference type="OrthoDB" id="7021751at2"/>
<dbReference type="Pfam" id="PF14355">
    <property type="entry name" value="Abi_C"/>
    <property type="match status" value="1"/>
</dbReference>
<gene>
    <name evidence="2" type="ORF">FBZ96_1011288</name>
</gene>
<feature type="domain" description="Abortive infection protein-like C-terminal" evidence="1">
    <location>
        <begin position="76"/>
        <end position="152"/>
    </location>
</feature>
<sequence>MAFTLQMLRALMDAHPDRAAVLRRHVEALEATIEEEPQLCLHRVRTLFEAVHATIAPQLSIDLSDAIEFPTRNSRIIKAMDFSVPNHPDAEKINIAIAKLLGSINGTAAALAELSNIPNLRHGGSLDWGTLERQHAMMLGGVCDTLASFLFDVAWSRSPASVVPTEQNRYEEFGQFNTALDNEYETVEIVGSKFLPSRILFALDPILYEAARVDWAEQAASAQGEEAGA</sequence>
<evidence type="ECO:0000313" key="2">
    <source>
        <dbReference type="EMBL" id="TWB07464.1"/>
    </source>
</evidence>
<proteinExistence type="predicted"/>
<accession>A0A560EDN6</accession>
<comment type="caution">
    <text evidence="2">The sequence shown here is derived from an EMBL/GenBank/DDBJ whole genome shotgun (WGS) entry which is preliminary data.</text>
</comment>
<keyword evidence="3" id="KW-1185">Reference proteome</keyword>
<evidence type="ECO:0000259" key="1">
    <source>
        <dbReference type="Pfam" id="PF14355"/>
    </source>
</evidence>
<dbReference type="InterPro" id="IPR026001">
    <property type="entry name" value="Abi-like_C"/>
</dbReference>
<protein>
    <submittedName>
        <fullName evidence="2">Abortive infection Abi-like protein</fullName>
    </submittedName>
</protein>
<dbReference type="Proteomes" id="UP000319949">
    <property type="component" value="Unassembled WGS sequence"/>
</dbReference>
<evidence type="ECO:0000313" key="3">
    <source>
        <dbReference type="Proteomes" id="UP000319949"/>
    </source>
</evidence>
<name>A0A560EDN6_9BRAD</name>
<dbReference type="RefSeq" id="WP_145657949.1">
    <property type="nucleotide sequence ID" value="NZ_VITK01000001.1"/>
</dbReference>
<dbReference type="EMBL" id="VITK01000001">
    <property type="protein sequence ID" value="TWB07464.1"/>
    <property type="molecule type" value="Genomic_DNA"/>
</dbReference>